<gene>
    <name evidence="1" type="ORF">G6N76_02570</name>
</gene>
<accession>A0A6M1RUP2</accession>
<reference evidence="1 2" key="1">
    <citation type="submission" date="2020-02" db="EMBL/GenBank/DDBJ databases">
        <title>Genome sequence of the type strain CCBAU10050 of Rhizobium daejeonense.</title>
        <authorList>
            <person name="Gao J."/>
            <person name="Sun J."/>
        </authorList>
    </citation>
    <scope>NUCLEOTIDE SEQUENCE [LARGE SCALE GENOMIC DNA]</scope>
    <source>
        <strain evidence="1 2">CCBAU10050</strain>
    </source>
</reference>
<dbReference type="EMBL" id="JAAKZH010000001">
    <property type="protein sequence ID" value="NGO62543.1"/>
    <property type="molecule type" value="Genomic_DNA"/>
</dbReference>
<dbReference type="Proteomes" id="UP000477849">
    <property type="component" value="Unassembled WGS sequence"/>
</dbReference>
<name>A0A6M1RUP2_9HYPH</name>
<evidence type="ECO:0000313" key="2">
    <source>
        <dbReference type="Proteomes" id="UP000477849"/>
    </source>
</evidence>
<protein>
    <submittedName>
        <fullName evidence="1">Uncharacterized protein</fullName>
    </submittedName>
</protein>
<keyword evidence="2" id="KW-1185">Reference proteome</keyword>
<dbReference type="RefSeq" id="WP_163900262.1">
    <property type="nucleotide sequence ID" value="NZ_CP048427.1"/>
</dbReference>
<organism evidence="1 2">
    <name type="scientific">Rhizobium daejeonense</name>
    <dbReference type="NCBI Taxonomy" id="240521"/>
    <lineage>
        <taxon>Bacteria</taxon>
        <taxon>Pseudomonadati</taxon>
        <taxon>Pseudomonadota</taxon>
        <taxon>Alphaproteobacteria</taxon>
        <taxon>Hyphomicrobiales</taxon>
        <taxon>Rhizobiaceae</taxon>
        <taxon>Rhizobium/Agrobacterium group</taxon>
        <taxon>Rhizobium</taxon>
    </lineage>
</organism>
<dbReference type="AlphaFoldDB" id="A0A6M1RUP2"/>
<comment type="caution">
    <text evidence="1">The sequence shown here is derived from an EMBL/GenBank/DDBJ whole genome shotgun (WGS) entry which is preliminary data.</text>
</comment>
<evidence type="ECO:0000313" key="1">
    <source>
        <dbReference type="EMBL" id="NGO62543.1"/>
    </source>
</evidence>
<sequence length="45" mass="5220">MSALQYVLESPLRWVAAGARHVLATIERIHSERQDRLERRYGLNG</sequence>
<proteinExistence type="predicted"/>